<evidence type="ECO:0000313" key="2">
    <source>
        <dbReference type="Proteomes" id="UP000002334"/>
    </source>
</evidence>
<protein>
    <submittedName>
        <fullName evidence="1">Uncharacterized protein</fullName>
    </submittedName>
</protein>
<sequence length="48" mass="5149">MTSCAGGHYDPSKNLSVKGVNLLNALYHSDCVSIPVAFEVVKKTDLIL</sequence>
<organism evidence="1 2">
    <name type="scientific">Hamiltonella defensa subsp. Acyrthosiphon pisum (strain 5AT)</name>
    <dbReference type="NCBI Taxonomy" id="572265"/>
    <lineage>
        <taxon>Bacteria</taxon>
        <taxon>Pseudomonadati</taxon>
        <taxon>Pseudomonadota</taxon>
        <taxon>Gammaproteobacteria</taxon>
        <taxon>Enterobacterales</taxon>
        <taxon>Enterobacteriaceae</taxon>
        <taxon>aphid secondary symbionts</taxon>
        <taxon>Candidatus Williamhamiltonella</taxon>
    </lineage>
</organism>
<keyword evidence="2" id="KW-1185">Reference proteome</keyword>
<accession>C4K446</accession>
<proteinExistence type="predicted"/>
<dbReference type="AlphaFoldDB" id="C4K446"/>
<dbReference type="EMBL" id="CP001277">
    <property type="protein sequence ID" value="ACQ67339.1"/>
    <property type="molecule type" value="Genomic_DNA"/>
</dbReference>
<dbReference type="HOGENOM" id="CLU_3153508_0_0_6"/>
<dbReference type="STRING" id="572265.HDEF_0597"/>
<dbReference type="Proteomes" id="UP000002334">
    <property type="component" value="Chromosome"/>
</dbReference>
<name>C4K446_HAMD5</name>
<gene>
    <name evidence="1" type="ordered locus">HDEF_0597</name>
</gene>
<reference evidence="1 2" key="1">
    <citation type="journal article" date="2009" name="Proc. Natl. Acad. Sci. U.S.A.">
        <title>Hamiltonella defensa, genome evolution of protective bacterial endosymbiont from pathogenic ancestors.</title>
        <authorList>
            <person name="Degnan P.H."/>
            <person name="Yu Y."/>
            <person name="Sisneros N."/>
            <person name="Wing R.A."/>
            <person name="Moran N.A."/>
        </authorList>
    </citation>
    <scope>NUCLEOTIDE SEQUENCE [LARGE SCALE GENOMIC DNA]</scope>
    <source>
        <strain evidence="2">5AT</strain>
    </source>
</reference>
<dbReference type="KEGG" id="hde:HDEF_0597"/>
<evidence type="ECO:0000313" key="1">
    <source>
        <dbReference type="EMBL" id="ACQ67339.1"/>
    </source>
</evidence>